<gene>
    <name evidence="1" type="ORF">L3049_00725</name>
</gene>
<accession>A0ABT5VM54</accession>
<dbReference type="RefSeq" id="WP_275107853.1">
    <property type="nucleotide sequence ID" value="NZ_JAKJSC010000001.1"/>
</dbReference>
<organism evidence="1 2">
    <name type="scientific">Paralabilibaculum antarcticum</name>
    <dbReference type="NCBI Taxonomy" id="2912572"/>
    <lineage>
        <taxon>Bacteria</taxon>
        <taxon>Pseudomonadati</taxon>
        <taxon>Bacteroidota</taxon>
        <taxon>Bacteroidia</taxon>
        <taxon>Marinilabiliales</taxon>
        <taxon>Marinifilaceae</taxon>
        <taxon>Paralabilibaculum</taxon>
    </lineage>
</organism>
<dbReference type="EMBL" id="JAKJSC010000001">
    <property type="protein sequence ID" value="MDE5416511.1"/>
    <property type="molecule type" value="Genomic_DNA"/>
</dbReference>
<evidence type="ECO:0000313" key="1">
    <source>
        <dbReference type="EMBL" id="MDE5416511.1"/>
    </source>
</evidence>
<protein>
    <recommendedName>
        <fullName evidence="3">DUF937 domain-containing protein</fullName>
    </recommendedName>
</protein>
<dbReference type="Proteomes" id="UP001528920">
    <property type="component" value="Unassembled WGS sequence"/>
</dbReference>
<reference evidence="1 2" key="1">
    <citation type="submission" date="2022-01" db="EMBL/GenBank/DDBJ databases">
        <title>Labilibaculum sp. nov, a marine bacterium isolated from Antarctica.</title>
        <authorList>
            <person name="Dai W."/>
        </authorList>
    </citation>
    <scope>NUCLEOTIDE SEQUENCE [LARGE SCALE GENOMIC DNA]</scope>
    <source>
        <strain evidence="1 2">DW002</strain>
    </source>
</reference>
<name>A0ABT5VM54_9BACT</name>
<keyword evidence="2" id="KW-1185">Reference proteome</keyword>
<comment type="caution">
    <text evidence="1">The sequence shown here is derived from an EMBL/GenBank/DDBJ whole genome shotgun (WGS) entry which is preliminary data.</text>
</comment>
<proteinExistence type="predicted"/>
<evidence type="ECO:0000313" key="2">
    <source>
        <dbReference type="Proteomes" id="UP001528920"/>
    </source>
</evidence>
<sequence length="145" mass="15020">MIKDLISKALSSEGAGLLEGMGLPSNKSEKALDLAKDSILGGLTDSFTSGNIGDITSAFSGGGSSSLITSITSKYGSSLISKLGVSDTMSKMISSAIIPMVFKFINNKEEAPTDSDEGVKDLLGDLVGDSVKEKLGGMLKDKFNF</sequence>
<evidence type="ECO:0008006" key="3">
    <source>
        <dbReference type="Google" id="ProtNLM"/>
    </source>
</evidence>